<evidence type="ECO:0000256" key="1">
    <source>
        <dbReference type="ARBA" id="ARBA00004496"/>
    </source>
</evidence>
<dbReference type="GO" id="GO:0005737">
    <property type="term" value="C:cytoplasm"/>
    <property type="evidence" value="ECO:0007669"/>
    <property type="project" value="UniProtKB-SubCell"/>
</dbReference>
<dbReference type="PANTHER" id="PTHR46630">
    <property type="entry name" value="TETRATRICOPEPTIDE REPEAT PROTEIN 29"/>
    <property type="match status" value="1"/>
</dbReference>
<dbReference type="AlphaFoldDB" id="A0A382BZE7"/>
<dbReference type="SUPFAM" id="SSF81901">
    <property type="entry name" value="HCP-like"/>
    <property type="match status" value="1"/>
</dbReference>
<protein>
    <submittedName>
        <fullName evidence="5">Uncharacterized protein</fullName>
    </submittedName>
</protein>
<dbReference type="Gene3D" id="1.25.40.10">
    <property type="entry name" value="Tetratricopeptide repeat domain"/>
    <property type="match status" value="2"/>
</dbReference>
<dbReference type="Pfam" id="PF13424">
    <property type="entry name" value="TPR_12"/>
    <property type="match status" value="4"/>
</dbReference>
<evidence type="ECO:0000256" key="3">
    <source>
        <dbReference type="ARBA" id="ARBA00022737"/>
    </source>
</evidence>
<name>A0A382BZE7_9ZZZZ</name>
<accession>A0A382BZE7</accession>
<keyword evidence="4" id="KW-0802">TPR repeat</keyword>
<dbReference type="InterPro" id="IPR019734">
    <property type="entry name" value="TPR_rpt"/>
</dbReference>
<dbReference type="GO" id="GO:0005929">
    <property type="term" value="C:cilium"/>
    <property type="evidence" value="ECO:0007669"/>
    <property type="project" value="TreeGrafter"/>
</dbReference>
<evidence type="ECO:0000313" key="5">
    <source>
        <dbReference type="EMBL" id="SVB19176.1"/>
    </source>
</evidence>
<organism evidence="5">
    <name type="scientific">marine metagenome</name>
    <dbReference type="NCBI Taxonomy" id="408172"/>
    <lineage>
        <taxon>unclassified sequences</taxon>
        <taxon>metagenomes</taxon>
        <taxon>ecological metagenomes</taxon>
    </lineage>
</organism>
<proteinExistence type="predicted"/>
<keyword evidence="3" id="KW-0677">Repeat</keyword>
<reference evidence="5" key="1">
    <citation type="submission" date="2018-05" db="EMBL/GenBank/DDBJ databases">
        <authorList>
            <person name="Lanie J.A."/>
            <person name="Ng W.-L."/>
            <person name="Kazmierczak K.M."/>
            <person name="Andrzejewski T.M."/>
            <person name="Davidsen T.M."/>
            <person name="Wayne K.J."/>
            <person name="Tettelin H."/>
            <person name="Glass J.I."/>
            <person name="Rusch D."/>
            <person name="Podicherti R."/>
            <person name="Tsui H.-C.T."/>
            <person name="Winkler M.E."/>
        </authorList>
    </citation>
    <scope>NUCLEOTIDE SEQUENCE</scope>
</reference>
<dbReference type="PANTHER" id="PTHR46630:SF1">
    <property type="entry name" value="TETRATRICOPEPTIDE REPEAT PROTEIN 29"/>
    <property type="match status" value="1"/>
</dbReference>
<comment type="subcellular location">
    <subcellularLocation>
        <location evidence="1">Cytoplasm</location>
    </subcellularLocation>
</comment>
<feature type="non-terminal residue" evidence="5">
    <location>
        <position position="1"/>
    </location>
</feature>
<dbReference type="InterPro" id="IPR051476">
    <property type="entry name" value="Bac_ResReg_Asp_Phosphatase"/>
</dbReference>
<dbReference type="InterPro" id="IPR011990">
    <property type="entry name" value="TPR-like_helical_dom_sf"/>
</dbReference>
<dbReference type="SMART" id="SM00028">
    <property type="entry name" value="TPR"/>
    <property type="match status" value="9"/>
</dbReference>
<dbReference type="EMBL" id="UINC01032091">
    <property type="protein sequence ID" value="SVB19176.1"/>
    <property type="molecule type" value="Genomic_DNA"/>
</dbReference>
<dbReference type="GO" id="GO:0003341">
    <property type="term" value="P:cilium movement"/>
    <property type="evidence" value="ECO:0007669"/>
    <property type="project" value="TreeGrafter"/>
</dbReference>
<evidence type="ECO:0000256" key="2">
    <source>
        <dbReference type="ARBA" id="ARBA00022490"/>
    </source>
</evidence>
<evidence type="ECO:0000256" key="4">
    <source>
        <dbReference type="ARBA" id="ARBA00022803"/>
    </source>
</evidence>
<sequence length="572" mass="66411">KRWQTNWKDLATIKDDLSDNILETLEIEVLRDVEGQIVESNPEAYEYYLKGKYKFEKRESIEDLEIARGFFQKAIELDSSLLKAMIALAKTYAFTNEYDRSIEIYNKALKRSEELNNKVQKAYALNGLGTNYIYRDGDLDKALEYYEKGSELAKETGDKTLNTFFLNNIAIIHNRRGDSEKALEMMEELLTIVEALDDKRGQVLALNNIGTIYAAKGEKDRSNDYYKRSLSLSREIGDKVMEGLTLANIGNYHMGKKQYDLAIKLFNESLEIYKKLGDKEGQIWLLARIGDVETQSGKHETGFETLNRALELSIEIDNKISIIESNTAISHYYKKLENYREALNYLFVANKKIKELNAPDRLAYNLYEIGDVYYVSGDVDSAIEYLKRSKDIQEELGNMPAVAYLFLELGRCYVTKGDTGPVLDFIEKSISLSKEINDSDLSGWCQFWAGFLYYQEKDYKTAVDKYMDKAIVLSKEIENNSDLFRTAIYFLCLKELNREYDLSEFHKLIEEEEDIDWSSNYYIYKLLGERSYIKDAYDKVIKLHSNLEPEVAEKFINYPLVKAVIEEWKMNI</sequence>
<gene>
    <name evidence="5" type="ORF">METZ01_LOCUS172030</name>
</gene>
<keyword evidence="2" id="KW-0963">Cytoplasm</keyword>
<dbReference type="SUPFAM" id="SSF48452">
    <property type="entry name" value="TPR-like"/>
    <property type="match status" value="2"/>
</dbReference>
<dbReference type="PROSITE" id="PS50005">
    <property type="entry name" value="TPR"/>
    <property type="match status" value="3"/>
</dbReference>